<dbReference type="Proteomes" id="UP000324629">
    <property type="component" value="Unassembled WGS sequence"/>
</dbReference>
<dbReference type="AlphaFoldDB" id="A0A5J4NH18"/>
<keyword evidence="1" id="KW-1133">Transmembrane helix</keyword>
<evidence type="ECO:0000256" key="2">
    <source>
        <dbReference type="SAM" id="SignalP"/>
    </source>
</evidence>
<reference evidence="3 4" key="1">
    <citation type="journal article" date="2019" name="Gigascience">
        <title>Whole-genome sequence of the oriental lung fluke Paragonimus westermani.</title>
        <authorList>
            <person name="Oey H."/>
            <person name="Zakrzewski M."/>
            <person name="Narain K."/>
            <person name="Devi K.R."/>
            <person name="Agatsuma T."/>
            <person name="Nawaratna S."/>
            <person name="Gobert G.N."/>
            <person name="Jones M.K."/>
            <person name="Ragan M.A."/>
            <person name="McManus D.P."/>
            <person name="Krause L."/>
        </authorList>
    </citation>
    <scope>NUCLEOTIDE SEQUENCE [LARGE SCALE GENOMIC DNA]</scope>
    <source>
        <strain evidence="3 4">IND2009</strain>
    </source>
</reference>
<feature type="signal peptide" evidence="2">
    <location>
        <begin position="1"/>
        <end position="23"/>
    </location>
</feature>
<feature type="transmembrane region" description="Helical" evidence="1">
    <location>
        <begin position="77"/>
        <end position="101"/>
    </location>
</feature>
<proteinExistence type="predicted"/>
<keyword evidence="4" id="KW-1185">Reference proteome</keyword>
<evidence type="ECO:0000313" key="4">
    <source>
        <dbReference type="Proteomes" id="UP000324629"/>
    </source>
</evidence>
<keyword evidence="2" id="KW-0732">Signal</keyword>
<keyword evidence="1" id="KW-0812">Transmembrane</keyword>
<protein>
    <submittedName>
        <fullName evidence="3">Uncharacterized protein</fullName>
    </submittedName>
</protein>
<gene>
    <name evidence="3" type="ORF">DEA37_0011777</name>
</gene>
<accession>A0A5J4NH18</accession>
<comment type="caution">
    <text evidence="3">The sequence shown here is derived from an EMBL/GenBank/DDBJ whole genome shotgun (WGS) entry which is preliminary data.</text>
</comment>
<evidence type="ECO:0000313" key="3">
    <source>
        <dbReference type="EMBL" id="KAA3674847.1"/>
    </source>
</evidence>
<feature type="chain" id="PRO_5023851894" evidence="2">
    <location>
        <begin position="24"/>
        <end position="142"/>
    </location>
</feature>
<organism evidence="3 4">
    <name type="scientific">Paragonimus westermani</name>
    <dbReference type="NCBI Taxonomy" id="34504"/>
    <lineage>
        <taxon>Eukaryota</taxon>
        <taxon>Metazoa</taxon>
        <taxon>Spiralia</taxon>
        <taxon>Lophotrochozoa</taxon>
        <taxon>Platyhelminthes</taxon>
        <taxon>Trematoda</taxon>
        <taxon>Digenea</taxon>
        <taxon>Plagiorchiida</taxon>
        <taxon>Troglotremata</taxon>
        <taxon>Troglotrematidae</taxon>
        <taxon>Paragonimus</taxon>
    </lineage>
</organism>
<dbReference type="EMBL" id="QNGE01002875">
    <property type="protein sequence ID" value="KAA3674847.1"/>
    <property type="molecule type" value="Genomic_DNA"/>
</dbReference>
<keyword evidence="1" id="KW-0472">Membrane</keyword>
<name>A0A5J4NH18_9TREM</name>
<sequence>MCVELLPMLCISLAQTLIALVDCIPVNTTGFNSKPQSVASRTTTPFSSTNYTTAYTDTSAWNDTTRNEEDSFVEDSAGVWVISVISGTCIFTIAFIVRALFSRAEAFRDPQENMFNPDMNDDQMGMSFGINTGLPGSDFSHL</sequence>
<evidence type="ECO:0000256" key="1">
    <source>
        <dbReference type="SAM" id="Phobius"/>
    </source>
</evidence>